<sequence>MRRVTKERRTLQDILQIDANQRNGPTICRSSSRVGSPAALNSADSEVVCPPDLIVTRAYSKLSVSREGVNQSHSRSHE</sequence>
<comment type="caution">
    <text evidence="1">The sequence shown here is derived from an EMBL/GenBank/DDBJ whole genome shotgun (WGS) entry which is preliminary data.</text>
</comment>
<proteinExistence type="predicted"/>
<dbReference type="EMBL" id="CAXIPU020000600">
    <property type="protein sequence ID" value="CAL1672492.1"/>
    <property type="molecule type" value="Genomic_DNA"/>
</dbReference>
<protein>
    <submittedName>
        <fullName evidence="1">Uncharacterized protein</fullName>
    </submittedName>
</protein>
<keyword evidence="2" id="KW-1185">Reference proteome</keyword>
<accession>A0AAV2MZ23</accession>
<dbReference type="Proteomes" id="UP001497644">
    <property type="component" value="Unassembled WGS sequence"/>
</dbReference>
<evidence type="ECO:0000313" key="1">
    <source>
        <dbReference type="EMBL" id="CAL1672492.1"/>
    </source>
</evidence>
<reference evidence="1" key="1">
    <citation type="submission" date="2024-04" db="EMBL/GenBank/DDBJ databases">
        <authorList>
            <consortium name="Molecular Ecology Group"/>
        </authorList>
    </citation>
    <scope>NUCLEOTIDE SEQUENCE</scope>
</reference>
<name>A0AAV2MZ23_9HYME</name>
<gene>
    <name evidence="1" type="ORF">LPLAT_LOCUS8296</name>
</gene>
<evidence type="ECO:0000313" key="2">
    <source>
        <dbReference type="Proteomes" id="UP001497644"/>
    </source>
</evidence>
<organism evidence="1 2">
    <name type="scientific">Lasius platythorax</name>
    <dbReference type="NCBI Taxonomy" id="488582"/>
    <lineage>
        <taxon>Eukaryota</taxon>
        <taxon>Metazoa</taxon>
        <taxon>Ecdysozoa</taxon>
        <taxon>Arthropoda</taxon>
        <taxon>Hexapoda</taxon>
        <taxon>Insecta</taxon>
        <taxon>Pterygota</taxon>
        <taxon>Neoptera</taxon>
        <taxon>Endopterygota</taxon>
        <taxon>Hymenoptera</taxon>
        <taxon>Apocrita</taxon>
        <taxon>Aculeata</taxon>
        <taxon>Formicoidea</taxon>
        <taxon>Formicidae</taxon>
        <taxon>Formicinae</taxon>
        <taxon>Lasius</taxon>
        <taxon>Lasius</taxon>
    </lineage>
</organism>
<dbReference type="AlphaFoldDB" id="A0AAV2MZ23"/>